<reference evidence="2 3" key="1">
    <citation type="submission" date="2020-08" db="EMBL/GenBank/DDBJ databases">
        <title>Genomic Encyclopedia of Type Strains, Phase IV (KMG-IV): sequencing the most valuable type-strain genomes for metagenomic binning, comparative biology and taxonomic classification.</title>
        <authorList>
            <person name="Goeker M."/>
        </authorList>
    </citation>
    <scope>NUCLEOTIDE SEQUENCE [LARGE SCALE GENOMIC DNA]</scope>
    <source>
        <strain evidence="2 3">DSM 17507</strain>
    </source>
</reference>
<evidence type="ECO:0000313" key="2">
    <source>
        <dbReference type="EMBL" id="MBB4613904.1"/>
    </source>
</evidence>
<comment type="caution">
    <text evidence="2">The sequence shown here is derived from an EMBL/GenBank/DDBJ whole genome shotgun (WGS) entry which is preliminary data.</text>
</comment>
<keyword evidence="3" id="KW-1185">Reference proteome</keyword>
<evidence type="ECO:0000256" key="1">
    <source>
        <dbReference type="SAM" id="SignalP"/>
    </source>
</evidence>
<gene>
    <name evidence="2" type="ORF">GGR37_002190</name>
</gene>
<dbReference type="AlphaFoldDB" id="A0A7W7ACS9"/>
<proteinExistence type="predicted"/>
<dbReference type="PANTHER" id="PTHR30203:SF24">
    <property type="entry name" value="BLR4935 PROTEIN"/>
    <property type="match status" value="1"/>
</dbReference>
<accession>A0A7W7ACS9</accession>
<dbReference type="Proteomes" id="UP000538566">
    <property type="component" value="Unassembled WGS sequence"/>
</dbReference>
<sequence length="467" mass="51162">MIFRIVAAILAFLSLAAPAAAQAVKEGELSLREVLQSSATHAPQILEAMARQRQADARALSAEGQFDLVFNAEAMARPLGYYNGSTAEVSAYRPLQNNGGQVYGGYRKSFGDFASYEGKSITNELGEIKAGMLFSLLRDRVIDERRGRRELAGADIELAELDRDLVAIGVQRRAIEAYQLWVAAGMRVRIYREIYDLAKERQASIERQIELGARPSILGTENQQNIVRRQALLVRAEQDLELQANALSLFLRDGLGQPVVPSAERLPPRLRDSVTPRLVDQSAAIAARPDLQSLLTRIEQAGIRARLAENDLKPRLDVRVEASKDIGAGSPVRTPTEGMVGLRFSVPLEQRAAKGRIAEVAAEQDALSLRLRLLEEQIGVEIANLRTQVKGAEKLAGLATAEAALARKMAEAERRRFSLGASDFLVVNLREESLADATVREIDANYRHAASQAELVAALADREQLGL</sequence>
<organism evidence="2 3">
    <name type="scientific">Novosphingobium taihuense</name>
    <dbReference type="NCBI Taxonomy" id="260085"/>
    <lineage>
        <taxon>Bacteria</taxon>
        <taxon>Pseudomonadati</taxon>
        <taxon>Pseudomonadota</taxon>
        <taxon>Alphaproteobacteria</taxon>
        <taxon>Sphingomonadales</taxon>
        <taxon>Sphingomonadaceae</taxon>
        <taxon>Novosphingobium</taxon>
    </lineage>
</organism>
<dbReference type="RefSeq" id="WP_181447187.1">
    <property type="nucleotide sequence ID" value="NZ_JACHOA010000004.1"/>
</dbReference>
<evidence type="ECO:0000313" key="3">
    <source>
        <dbReference type="Proteomes" id="UP000538566"/>
    </source>
</evidence>
<dbReference type="InterPro" id="IPR010131">
    <property type="entry name" value="MdtP/NodT-like"/>
</dbReference>
<feature type="chain" id="PRO_5031122956" evidence="1">
    <location>
        <begin position="20"/>
        <end position="467"/>
    </location>
</feature>
<dbReference type="PANTHER" id="PTHR30203">
    <property type="entry name" value="OUTER MEMBRANE CATION EFFLUX PROTEIN"/>
    <property type="match status" value="1"/>
</dbReference>
<name>A0A7W7ACS9_9SPHN</name>
<feature type="signal peptide" evidence="1">
    <location>
        <begin position="1"/>
        <end position="19"/>
    </location>
</feature>
<protein>
    <submittedName>
        <fullName evidence="2">Outer membrane protein TolC</fullName>
    </submittedName>
</protein>
<keyword evidence="1" id="KW-0732">Signal</keyword>
<dbReference type="GO" id="GO:0015562">
    <property type="term" value="F:efflux transmembrane transporter activity"/>
    <property type="evidence" value="ECO:0007669"/>
    <property type="project" value="InterPro"/>
</dbReference>
<dbReference type="EMBL" id="JACHOA010000004">
    <property type="protein sequence ID" value="MBB4613904.1"/>
    <property type="molecule type" value="Genomic_DNA"/>
</dbReference>
<dbReference type="Gene3D" id="1.20.1600.10">
    <property type="entry name" value="Outer membrane efflux proteins (OEP)"/>
    <property type="match status" value="1"/>
</dbReference>
<dbReference type="SUPFAM" id="SSF56954">
    <property type="entry name" value="Outer membrane efflux proteins (OEP)"/>
    <property type="match status" value="1"/>
</dbReference>